<evidence type="ECO:0000256" key="1">
    <source>
        <dbReference type="SAM" id="MobiDB-lite"/>
    </source>
</evidence>
<evidence type="ECO:0000313" key="3">
    <source>
        <dbReference type="Proteomes" id="UP000653076"/>
    </source>
</evidence>
<feature type="region of interest" description="Disordered" evidence="1">
    <location>
        <begin position="1"/>
        <end position="32"/>
    </location>
</feature>
<protein>
    <submittedName>
        <fullName evidence="2">Uncharacterized protein</fullName>
    </submittedName>
</protein>
<comment type="caution">
    <text evidence="2">The sequence shown here is derived from an EMBL/GenBank/DDBJ whole genome shotgun (WGS) entry which is preliminary data.</text>
</comment>
<accession>A0ABQ4JA56</accession>
<dbReference type="Proteomes" id="UP000653076">
    <property type="component" value="Unassembled WGS sequence"/>
</dbReference>
<proteinExistence type="predicted"/>
<reference evidence="2 3" key="1">
    <citation type="submission" date="2021-01" db="EMBL/GenBank/DDBJ databases">
        <title>Whole genome shotgun sequence of Verrucosispora qiuiae NBRC 106684.</title>
        <authorList>
            <person name="Komaki H."/>
            <person name="Tamura T."/>
        </authorList>
    </citation>
    <scope>NUCLEOTIDE SEQUENCE [LARGE SCALE GENOMIC DNA]</scope>
    <source>
        <strain evidence="2 3">NBRC 106684</strain>
    </source>
</reference>
<evidence type="ECO:0000313" key="2">
    <source>
        <dbReference type="EMBL" id="GIJ26870.1"/>
    </source>
</evidence>
<gene>
    <name evidence="2" type="ORF">Vqi01_20320</name>
</gene>
<dbReference type="EMBL" id="BOPC01000025">
    <property type="protein sequence ID" value="GIJ26870.1"/>
    <property type="molecule type" value="Genomic_DNA"/>
</dbReference>
<keyword evidence="3" id="KW-1185">Reference proteome</keyword>
<sequence>MTRQVLREGPVTRDPGDTQRTPEGATSHCLREAGRIRVHVRSPTRHSAGRIGLEAEASLVLDRDDPQ</sequence>
<name>A0ABQ4JA56_9ACTN</name>
<organism evidence="2 3">
    <name type="scientific">Micromonospora qiuiae</name>
    <dbReference type="NCBI Taxonomy" id="502268"/>
    <lineage>
        <taxon>Bacteria</taxon>
        <taxon>Bacillati</taxon>
        <taxon>Actinomycetota</taxon>
        <taxon>Actinomycetes</taxon>
        <taxon>Micromonosporales</taxon>
        <taxon>Micromonosporaceae</taxon>
        <taxon>Micromonospora</taxon>
    </lineage>
</organism>